<protein>
    <recommendedName>
        <fullName evidence="3">Pentatricopeptide repeat-containing protein</fullName>
    </recommendedName>
</protein>
<dbReference type="EMBL" id="JABWDY010000213">
    <property type="protein sequence ID" value="KAF5208277.1"/>
    <property type="molecule type" value="Genomic_DNA"/>
</dbReference>
<sequence>MALRTFAAIQQKGGKSSLFLQQLATHHSNTNKEAVPHFKKFVEIQCKSGFKKIEDAHNLFDEMLERKPSLGIISYNELFGAVSTMRSGSRYEYETTFDGFLRMHLPLLGTFDNTHLLSYPFSSLEPFPKGEYSKDPLLVPMKFVAADRGGLHNKICELSGPPCITSSSKYGFNIFLQKSSNKIKSSSVLIGVTVCGPVEIEKYRMFQWCSIDI</sequence>
<accession>A0A7J6XGG9</accession>
<evidence type="ECO:0000313" key="1">
    <source>
        <dbReference type="EMBL" id="KAF5208277.1"/>
    </source>
</evidence>
<keyword evidence="2" id="KW-1185">Reference proteome</keyword>
<organism evidence="1 2">
    <name type="scientific">Thalictrum thalictroides</name>
    <name type="common">Rue-anemone</name>
    <name type="synonym">Anemone thalictroides</name>
    <dbReference type="NCBI Taxonomy" id="46969"/>
    <lineage>
        <taxon>Eukaryota</taxon>
        <taxon>Viridiplantae</taxon>
        <taxon>Streptophyta</taxon>
        <taxon>Embryophyta</taxon>
        <taxon>Tracheophyta</taxon>
        <taxon>Spermatophyta</taxon>
        <taxon>Magnoliopsida</taxon>
        <taxon>Ranunculales</taxon>
        <taxon>Ranunculaceae</taxon>
        <taxon>Thalictroideae</taxon>
        <taxon>Thalictrum</taxon>
    </lineage>
</organism>
<gene>
    <name evidence="1" type="ORF">FRX31_002136</name>
</gene>
<evidence type="ECO:0008006" key="3">
    <source>
        <dbReference type="Google" id="ProtNLM"/>
    </source>
</evidence>
<comment type="caution">
    <text evidence="1">The sequence shown here is derived from an EMBL/GenBank/DDBJ whole genome shotgun (WGS) entry which is preliminary data.</text>
</comment>
<reference evidence="1 2" key="1">
    <citation type="submission" date="2020-06" db="EMBL/GenBank/DDBJ databases">
        <title>Transcriptomic and genomic resources for Thalictrum thalictroides and T. hernandezii: Facilitating candidate gene discovery in an emerging model plant lineage.</title>
        <authorList>
            <person name="Arias T."/>
            <person name="Riano-Pachon D.M."/>
            <person name="Di Stilio V.S."/>
        </authorList>
    </citation>
    <scope>NUCLEOTIDE SEQUENCE [LARGE SCALE GENOMIC DNA]</scope>
    <source>
        <strain evidence="2">cv. WT478/WT964</strain>
        <tissue evidence="1">Leaves</tissue>
    </source>
</reference>
<proteinExistence type="predicted"/>
<evidence type="ECO:0000313" key="2">
    <source>
        <dbReference type="Proteomes" id="UP000554482"/>
    </source>
</evidence>
<dbReference type="Proteomes" id="UP000554482">
    <property type="component" value="Unassembled WGS sequence"/>
</dbReference>
<dbReference type="AlphaFoldDB" id="A0A7J6XGG9"/>
<name>A0A7J6XGG9_THATH</name>